<evidence type="ECO:0000259" key="3">
    <source>
        <dbReference type="SMART" id="SM01217"/>
    </source>
</evidence>
<dbReference type="Gene3D" id="2.60.40.10">
    <property type="entry name" value="Immunoglobulins"/>
    <property type="match status" value="1"/>
</dbReference>
<dbReference type="Pfam" id="PF00933">
    <property type="entry name" value="Glyco_hydro_3"/>
    <property type="match status" value="1"/>
</dbReference>
<dbReference type="GO" id="GO:0005975">
    <property type="term" value="P:carbohydrate metabolic process"/>
    <property type="evidence" value="ECO:0007669"/>
    <property type="project" value="InterPro"/>
</dbReference>
<dbReference type="SUPFAM" id="SSF52279">
    <property type="entry name" value="Beta-D-glucan exohydrolase, C-terminal domain"/>
    <property type="match status" value="1"/>
</dbReference>
<dbReference type="InterPro" id="IPR017853">
    <property type="entry name" value="GH"/>
</dbReference>
<dbReference type="PANTHER" id="PTHR42715">
    <property type="entry name" value="BETA-GLUCOSIDASE"/>
    <property type="match status" value="1"/>
</dbReference>
<dbReference type="EMBL" id="CYZP01000017">
    <property type="protein sequence ID" value="CUO19409.1"/>
    <property type="molecule type" value="Genomic_DNA"/>
</dbReference>
<dbReference type="InterPro" id="IPR001764">
    <property type="entry name" value="Glyco_hydro_3_N"/>
</dbReference>
<dbReference type="PANTHER" id="PTHR42715:SF10">
    <property type="entry name" value="BETA-GLUCOSIDASE"/>
    <property type="match status" value="1"/>
</dbReference>
<dbReference type="InterPro" id="IPR050288">
    <property type="entry name" value="Cellulose_deg_GH3"/>
</dbReference>
<dbReference type="InterPro" id="IPR002772">
    <property type="entry name" value="Glyco_hydro_3_C"/>
</dbReference>
<dbReference type="Pfam" id="PF01915">
    <property type="entry name" value="Glyco_hydro_3_C"/>
    <property type="match status" value="1"/>
</dbReference>
<dbReference type="InterPro" id="IPR013783">
    <property type="entry name" value="Ig-like_fold"/>
</dbReference>
<gene>
    <name evidence="4" type="primary">bglB_3</name>
    <name evidence="4" type="ORF">ERS852476_02149</name>
</gene>
<evidence type="ECO:0000313" key="4">
    <source>
        <dbReference type="EMBL" id="CUO19409.1"/>
    </source>
</evidence>
<dbReference type="SMART" id="SM01217">
    <property type="entry name" value="Fn3_like"/>
    <property type="match status" value="1"/>
</dbReference>
<organism evidence="4 5">
    <name type="scientific">Blautia obeum</name>
    <dbReference type="NCBI Taxonomy" id="40520"/>
    <lineage>
        <taxon>Bacteria</taxon>
        <taxon>Bacillati</taxon>
        <taxon>Bacillota</taxon>
        <taxon>Clostridia</taxon>
        <taxon>Lachnospirales</taxon>
        <taxon>Lachnospiraceae</taxon>
        <taxon>Blautia</taxon>
    </lineage>
</organism>
<accession>A0A174D546</accession>
<sequence length="806" mass="89639">MAKWQRSFFQPVLPLGEDGRRVTGSKEHIALSRMAAGEGMVLLKNEKNTLPIRRGTKVAFFGKGTVDYVKGGGGSGDVTVEYIRNLYEGMKIKEDEGKVEVFDKLAKYYEKDIQKQYADGAVPGMTVEPELPDELLNEAREYTDTAVITICRFSGEGWDRKCEAAQDGYVLDGEEKRNSELSAKIFENGDFCLTNAENAMVEKVKKAFPHVIVVMNVGGIVDTKWFRDCDEIQSVLIAWQGGMEGGLATADILCGDVNPSGKLSDTYAKDLEDYPSTANFHESAFYVDYTEDIYVGYRYFETIPGAAERVNYPFGFGLSYTDFDWKVTGASEENGVITVLTEVTNTGKTAGKEVIQLYYGAPQGKLGKPAKVLGAFKKTSLLQPGERQILTLKLPVNQMVSYDDLGKVCKSAYVLEAGEYVIYIGTNVRDAVKIDFTYVVKEDTVTEQLSQKAAPYHLQERMLADGSYEELPQREYVEEEGLPRQDKYAIGLPCPDTRGQKGIDFLDFLDSKGVHFSDVADGKMTLDEFMDILTLDDCINLLGGQPNTGCANTFGMGNLPEYGVPNVMTADGPAGLRILPKCGVNTTAWPCATLLASTWDEELVEKVGKAGAEEVKENNISIWLTPACNIHRSPLCGRNFEYYSEDPYLAGKTGAAMVRGIQSQHIGASVKHFAANNKETNRKDSDSRVSERALREIYLKQFEIIVKEAHPYTIMSSYNLINGIHASENKELLTGILRDEWGFDGLVTTDWWTFGEHYRETKAGNDIKMAAGYPERIKEAYEKGFITEAEIRLSARRILNMILKID</sequence>
<feature type="domain" description="Fibronectin type III-like" evidence="3">
    <location>
        <begin position="353"/>
        <end position="428"/>
    </location>
</feature>
<dbReference type="Gene3D" id="3.40.50.1700">
    <property type="entry name" value="Glycoside hydrolase family 3 C-terminal domain"/>
    <property type="match status" value="1"/>
</dbReference>
<dbReference type="Gene3D" id="3.20.20.300">
    <property type="entry name" value="Glycoside hydrolase, family 3, N-terminal domain"/>
    <property type="match status" value="1"/>
</dbReference>
<dbReference type="EC" id="3.2.1.21" evidence="4"/>
<dbReference type="Proteomes" id="UP000095645">
    <property type="component" value="Unassembled WGS sequence"/>
</dbReference>
<dbReference type="AlphaFoldDB" id="A0A174D546"/>
<protein>
    <submittedName>
        <fullName evidence="4">Thermostable beta-glucosidase B</fullName>
        <ecNumber evidence="4">3.2.1.21</ecNumber>
    </submittedName>
</protein>
<evidence type="ECO:0000313" key="5">
    <source>
        <dbReference type="Proteomes" id="UP000095645"/>
    </source>
</evidence>
<evidence type="ECO:0000256" key="1">
    <source>
        <dbReference type="ARBA" id="ARBA00005336"/>
    </source>
</evidence>
<dbReference type="InterPro" id="IPR036881">
    <property type="entry name" value="Glyco_hydro_3_C_sf"/>
</dbReference>
<dbReference type="RefSeq" id="WP_055058213.1">
    <property type="nucleotide sequence ID" value="NZ_CYZP01000017.1"/>
</dbReference>
<dbReference type="PRINTS" id="PR00133">
    <property type="entry name" value="GLHYDRLASE3"/>
</dbReference>
<evidence type="ECO:0000256" key="2">
    <source>
        <dbReference type="ARBA" id="ARBA00022801"/>
    </source>
</evidence>
<dbReference type="SUPFAM" id="SSF51445">
    <property type="entry name" value="(Trans)glycosidases"/>
    <property type="match status" value="1"/>
</dbReference>
<proteinExistence type="inferred from homology"/>
<dbReference type="InterPro" id="IPR026891">
    <property type="entry name" value="Fn3-like"/>
</dbReference>
<reference evidence="4 5" key="1">
    <citation type="submission" date="2015-09" db="EMBL/GenBank/DDBJ databases">
        <authorList>
            <consortium name="Pathogen Informatics"/>
        </authorList>
    </citation>
    <scope>NUCLEOTIDE SEQUENCE [LARGE SCALE GENOMIC DNA]</scope>
    <source>
        <strain evidence="4 5">2789STDY5834861</strain>
    </source>
</reference>
<keyword evidence="2 4" id="KW-0378">Hydrolase</keyword>
<comment type="similarity">
    <text evidence="1">Belongs to the glycosyl hydrolase 3 family.</text>
</comment>
<dbReference type="InterPro" id="IPR036962">
    <property type="entry name" value="Glyco_hydro_3_N_sf"/>
</dbReference>
<name>A0A174D546_9FIRM</name>
<keyword evidence="4" id="KW-0326">Glycosidase</keyword>
<dbReference type="GO" id="GO:0008422">
    <property type="term" value="F:beta-glucosidase activity"/>
    <property type="evidence" value="ECO:0007669"/>
    <property type="project" value="UniProtKB-EC"/>
</dbReference>
<dbReference type="Pfam" id="PF14310">
    <property type="entry name" value="Fn3-like"/>
    <property type="match status" value="1"/>
</dbReference>